<evidence type="ECO:0000313" key="2">
    <source>
        <dbReference type="Proteomes" id="UP000287651"/>
    </source>
</evidence>
<comment type="caution">
    <text evidence="1">The sequence shown here is derived from an EMBL/GenBank/DDBJ whole genome shotgun (WGS) entry which is preliminary data.</text>
</comment>
<protein>
    <submittedName>
        <fullName evidence="1">Uncharacterized protein</fullName>
    </submittedName>
</protein>
<sequence>MHVNMGWVIPCQIDEDIHSHLGRIIIKSLLGVRQEFAEGNRELAESSPRARR</sequence>
<proteinExistence type="predicted"/>
<dbReference type="Proteomes" id="UP000287651">
    <property type="component" value="Unassembled WGS sequence"/>
</dbReference>
<feature type="non-terminal residue" evidence="1">
    <location>
        <position position="52"/>
    </location>
</feature>
<gene>
    <name evidence="1" type="ORF">B296_00024315</name>
</gene>
<dbReference type="AlphaFoldDB" id="A0A427AV62"/>
<accession>A0A427AV62</accession>
<organism evidence="1 2">
    <name type="scientific">Ensete ventricosum</name>
    <name type="common">Abyssinian banana</name>
    <name type="synonym">Musa ensete</name>
    <dbReference type="NCBI Taxonomy" id="4639"/>
    <lineage>
        <taxon>Eukaryota</taxon>
        <taxon>Viridiplantae</taxon>
        <taxon>Streptophyta</taxon>
        <taxon>Embryophyta</taxon>
        <taxon>Tracheophyta</taxon>
        <taxon>Spermatophyta</taxon>
        <taxon>Magnoliopsida</taxon>
        <taxon>Liliopsida</taxon>
        <taxon>Zingiberales</taxon>
        <taxon>Musaceae</taxon>
        <taxon>Ensete</taxon>
    </lineage>
</organism>
<evidence type="ECO:0000313" key="1">
    <source>
        <dbReference type="EMBL" id="RRT80140.1"/>
    </source>
</evidence>
<reference evidence="1 2" key="1">
    <citation type="journal article" date="2014" name="Agronomy (Basel)">
        <title>A Draft Genome Sequence for Ensete ventricosum, the Drought-Tolerant Tree Against Hunger.</title>
        <authorList>
            <person name="Harrison J."/>
            <person name="Moore K.A."/>
            <person name="Paszkiewicz K."/>
            <person name="Jones T."/>
            <person name="Grant M."/>
            <person name="Ambacheew D."/>
            <person name="Muzemil S."/>
            <person name="Studholme D.J."/>
        </authorList>
    </citation>
    <scope>NUCLEOTIDE SEQUENCE [LARGE SCALE GENOMIC DNA]</scope>
</reference>
<name>A0A427AV62_ENSVE</name>
<dbReference type="EMBL" id="AMZH03001222">
    <property type="protein sequence ID" value="RRT80140.1"/>
    <property type="molecule type" value="Genomic_DNA"/>
</dbReference>